<protein>
    <submittedName>
        <fullName evidence="5">Putrescine transport system ATP-binding protein</fullName>
    </submittedName>
</protein>
<dbReference type="AlphaFoldDB" id="A0A249LFP2"/>
<dbReference type="GO" id="GO:0016887">
    <property type="term" value="F:ATP hydrolysis activity"/>
    <property type="evidence" value="ECO:0007669"/>
    <property type="project" value="InterPro"/>
</dbReference>
<dbReference type="KEGG" id="plim:PHILAsVB114_04720"/>
<dbReference type="RefSeq" id="WP_095698231.1">
    <property type="nucleotide sequence ID" value="NZ_CP016782.1"/>
</dbReference>
<keyword evidence="6" id="KW-1185">Reference proteome</keyword>
<dbReference type="Gene3D" id="2.40.50.100">
    <property type="match status" value="1"/>
</dbReference>
<feature type="domain" description="ABC transporter" evidence="4">
    <location>
        <begin position="5"/>
        <end position="235"/>
    </location>
</feature>
<dbReference type="EMBL" id="CP016782">
    <property type="protein sequence ID" value="ASY27931.1"/>
    <property type="molecule type" value="Genomic_DNA"/>
</dbReference>
<dbReference type="PROSITE" id="PS50893">
    <property type="entry name" value="ABC_TRANSPORTER_2"/>
    <property type="match status" value="1"/>
</dbReference>
<reference evidence="5 6" key="1">
    <citation type="submission" date="2016-07" db="EMBL/GenBank/DDBJ databases">
        <title>High microdiversification within the ubiquitous acI lineage of Actinobacteria.</title>
        <authorList>
            <person name="Neuenschwander S.M."/>
            <person name="Salcher M."/>
            <person name="Ghai R."/>
            <person name="Pernthaler J."/>
        </authorList>
    </citation>
    <scope>NUCLEOTIDE SEQUENCE [LARGE SCALE GENOMIC DNA]</scope>
    <source>
        <strain evidence="5">MMS-VB-114</strain>
    </source>
</reference>
<dbReference type="InterPro" id="IPR050093">
    <property type="entry name" value="ABC_SmlMolc_Importer"/>
</dbReference>
<dbReference type="InterPro" id="IPR013611">
    <property type="entry name" value="Transp-assoc_OB_typ2"/>
</dbReference>
<dbReference type="InterPro" id="IPR008995">
    <property type="entry name" value="Mo/tungstate-bd_C_term_dom"/>
</dbReference>
<keyword evidence="2" id="KW-0547">Nucleotide-binding</keyword>
<gene>
    <name evidence="5" type="ORF">PHILAsVB114_04720</name>
</gene>
<dbReference type="PROSITE" id="PS00211">
    <property type="entry name" value="ABC_TRANSPORTER_1"/>
    <property type="match status" value="1"/>
</dbReference>
<evidence type="ECO:0000313" key="5">
    <source>
        <dbReference type="EMBL" id="ASY27931.1"/>
    </source>
</evidence>
<dbReference type="GO" id="GO:0043190">
    <property type="term" value="C:ATP-binding cassette (ABC) transporter complex"/>
    <property type="evidence" value="ECO:0007669"/>
    <property type="project" value="InterPro"/>
</dbReference>
<dbReference type="GO" id="GO:0005524">
    <property type="term" value="F:ATP binding"/>
    <property type="evidence" value="ECO:0007669"/>
    <property type="project" value="UniProtKB-KW"/>
</dbReference>
<dbReference type="InterPro" id="IPR003593">
    <property type="entry name" value="AAA+_ATPase"/>
</dbReference>
<evidence type="ECO:0000256" key="1">
    <source>
        <dbReference type="ARBA" id="ARBA00022448"/>
    </source>
</evidence>
<dbReference type="OrthoDB" id="9802264at2"/>
<keyword evidence="1" id="KW-0813">Transport</keyword>
<evidence type="ECO:0000313" key="6">
    <source>
        <dbReference type="Proteomes" id="UP000217221"/>
    </source>
</evidence>
<evidence type="ECO:0000259" key="4">
    <source>
        <dbReference type="PROSITE" id="PS50893"/>
    </source>
</evidence>
<evidence type="ECO:0000256" key="2">
    <source>
        <dbReference type="ARBA" id="ARBA00022741"/>
    </source>
</evidence>
<dbReference type="SUPFAM" id="SSF50331">
    <property type="entry name" value="MOP-like"/>
    <property type="match status" value="1"/>
</dbReference>
<dbReference type="InterPro" id="IPR003439">
    <property type="entry name" value="ABC_transporter-like_ATP-bd"/>
</dbReference>
<dbReference type="Pfam" id="PF00005">
    <property type="entry name" value="ABC_tran"/>
    <property type="match status" value="1"/>
</dbReference>
<dbReference type="Proteomes" id="UP000217221">
    <property type="component" value="Chromosome"/>
</dbReference>
<dbReference type="InterPro" id="IPR017871">
    <property type="entry name" value="ABC_transporter-like_CS"/>
</dbReference>
<dbReference type="SUPFAM" id="SSF52540">
    <property type="entry name" value="P-loop containing nucleoside triphosphate hydrolases"/>
    <property type="match status" value="1"/>
</dbReference>
<dbReference type="PANTHER" id="PTHR42781">
    <property type="entry name" value="SPERMIDINE/PUTRESCINE IMPORT ATP-BINDING PROTEIN POTA"/>
    <property type="match status" value="1"/>
</dbReference>
<organism evidence="5 6">
    <name type="scientific">Candidatus Planktophila limnetica</name>
    <dbReference type="NCBI Taxonomy" id="573600"/>
    <lineage>
        <taxon>Bacteria</taxon>
        <taxon>Bacillati</taxon>
        <taxon>Actinomycetota</taxon>
        <taxon>Actinomycetes</taxon>
        <taxon>Candidatus Nanopelagicales</taxon>
        <taxon>Candidatus Nanopelagicaceae</taxon>
        <taxon>Candidatus Planktophila</taxon>
    </lineage>
</organism>
<evidence type="ECO:0000256" key="3">
    <source>
        <dbReference type="ARBA" id="ARBA00022840"/>
    </source>
</evidence>
<dbReference type="GO" id="GO:0022857">
    <property type="term" value="F:transmembrane transporter activity"/>
    <property type="evidence" value="ECO:0007669"/>
    <property type="project" value="InterPro"/>
</dbReference>
<dbReference type="Pfam" id="PF08402">
    <property type="entry name" value="TOBE_2"/>
    <property type="match status" value="1"/>
</dbReference>
<name>A0A249LFP2_9ACTN</name>
<sequence length="344" mass="37036">MSSFLNIAGVSKRYGDVQALNNVSIDIRENEFFALLGPSGCGKTTLLRALAGLESLDSGVVTLANEDLLSVPANKRPVNLMFQSYALFPHLNVYDNVAYGLRREKLDKGEIDQRVQDVLKTVGLIDQKDRRPSQLSGGQKQRVALARAIVKRPKILLLDEPLSALDKKVRSEMQLELKRLQHEAGITFIIVTHDQEEAMSIADRIALMDKGEVVQVATPVEMYSAPKTKFVADFIGTSNLFAGSLGTATITVKGKTLPTPATQLASGAKAVLVVRPEDIELGSTGTISGTLVSSNFYGGSSLLFVDCGFDQLIKVSCALNEVPPVGSVCNLSWNSADSILLADA</sequence>
<accession>A0A249LFP2</accession>
<dbReference type="SMART" id="SM00382">
    <property type="entry name" value="AAA"/>
    <property type="match status" value="1"/>
</dbReference>
<dbReference type="Gene3D" id="3.40.50.300">
    <property type="entry name" value="P-loop containing nucleotide triphosphate hydrolases"/>
    <property type="match status" value="1"/>
</dbReference>
<proteinExistence type="predicted"/>
<dbReference type="FunFam" id="3.40.50.300:FF:000133">
    <property type="entry name" value="Spermidine/putrescine import ATP-binding protein PotA"/>
    <property type="match status" value="1"/>
</dbReference>
<keyword evidence="3 5" id="KW-0067">ATP-binding</keyword>
<dbReference type="InterPro" id="IPR027417">
    <property type="entry name" value="P-loop_NTPase"/>
</dbReference>
<dbReference type="PANTHER" id="PTHR42781:SF4">
    <property type="entry name" value="SPERMIDINE_PUTRESCINE IMPORT ATP-BINDING PROTEIN POTA"/>
    <property type="match status" value="1"/>
</dbReference>